<organism evidence="2 3">
    <name type="scientific">Aphanomyces euteiches</name>
    <dbReference type="NCBI Taxonomy" id="100861"/>
    <lineage>
        <taxon>Eukaryota</taxon>
        <taxon>Sar</taxon>
        <taxon>Stramenopiles</taxon>
        <taxon>Oomycota</taxon>
        <taxon>Saprolegniomycetes</taxon>
        <taxon>Saprolegniales</taxon>
        <taxon>Verrucalvaceae</taxon>
        <taxon>Aphanomyces</taxon>
    </lineage>
</organism>
<feature type="transmembrane region" description="Helical" evidence="1">
    <location>
        <begin position="217"/>
        <end position="240"/>
    </location>
</feature>
<accession>A0A6G0XAD8</accession>
<gene>
    <name evidence="2" type="ORF">Ae201684_006889</name>
</gene>
<keyword evidence="1" id="KW-0812">Transmembrane</keyword>
<evidence type="ECO:0000256" key="1">
    <source>
        <dbReference type="SAM" id="Phobius"/>
    </source>
</evidence>
<dbReference type="Gene3D" id="1.20.140.150">
    <property type="match status" value="1"/>
</dbReference>
<comment type="caution">
    <text evidence="2">The sequence shown here is derived from an EMBL/GenBank/DDBJ whole genome shotgun (WGS) entry which is preliminary data.</text>
</comment>
<keyword evidence="1" id="KW-0472">Membrane</keyword>
<proteinExistence type="predicted"/>
<dbReference type="EMBL" id="VJMJ01000085">
    <property type="protein sequence ID" value="KAF0737085.1"/>
    <property type="molecule type" value="Genomic_DNA"/>
</dbReference>
<feature type="transmembrane region" description="Helical" evidence="1">
    <location>
        <begin position="149"/>
        <end position="173"/>
    </location>
</feature>
<dbReference type="VEuPathDB" id="FungiDB:AeMF1_021134"/>
<feature type="transmembrane region" description="Helical" evidence="1">
    <location>
        <begin position="7"/>
        <end position="31"/>
    </location>
</feature>
<name>A0A6G0XAD8_9STRA</name>
<evidence type="ECO:0000313" key="2">
    <source>
        <dbReference type="EMBL" id="KAF0737085.1"/>
    </source>
</evidence>
<reference evidence="2 3" key="1">
    <citation type="submission" date="2019-07" db="EMBL/GenBank/DDBJ databases">
        <title>Genomics analysis of Aphanomyces spp. identifies a new class of oomycete effector associated with host adaptation.</title>
        <authorList>
            <person name="Gaulin E."/>
        </authorList>
    </citation>
    <scope>NUCLEOTIDE SEQUENCE [LARGE SCALE GENOMIC DNA]</scope>
    <source>
        <strain evidence="2 3">ATCC 201684</strain>
    </source>
</reference>
<dbReference type="Proteomes" id="UP000481153">
    <property type="component" value="Unassembled WGS sequence"/>
</dbReference>
<evidence type="ECO:0000313" key="3">
    <source>
        <dbReference type="Proteomes" id="UP000481153"/>
    </source>
</evidence>
<protein>
    <submittedName>
        <fullName evidence="2">Uncharacterized protein</fullName>
    </submittedName>
</protein>
<feature type="transmembrane region" description="Helical" evidence="1">
    <location>
        <begin position="185"/>
        <end position="205"/>
    </location>
</feature>
<keyword evidence="1" id="KW-1133">Transmembrane helix</keyword>
<keyword evidence="3" id="KW-1185">Reference proteome</keyword>
<sequence length="255" mass="27716">MGVSGWGVTGIITMLIAVGMAFICLISPAWFTNTGLSVQHLTVIQHADTNIGLTGMCFDVQFKNDTQNLGFAGCYPFYGGDGGDYSYIGHTSTPSFQQHKSNLGICSYYHANEVGNKASKELSVMTGMAWIDLDFFVQSTCGSLGKASIAMAVLFLVLTFASLVTLIFVVFCCKNHLWLITFSRVCSTLAAISSVVLAFCVMSQVKGIKSAGDGVDVRYGFCFYFEWVGLVLTIFGAWCIEKHTLSQKTQKVDLI</sequence>
<dbReference type="AlphaFoldDB" id="A0A6G0XAD8"/>